<dbReference type="InterPro" id="IPR023451">
    <property type="entry name" value="Thymidate_synth/dCMP_Mease_dom"/>
</dbReference>
<evidence type="ECO:0000256" key="2">
    <source>
        <dbReference type="ARBA" id="ARBA00022679"/>
    </source>
</evidence>
<protein>
    <submittedName>
        <fullName evidence="5">Uncharacterized protein</fullName>
    </submittedName>
</protein>
<dbReference type="EMBL" id="PSRQ01000042">
    <property type="protein sequence ID" value="PWU23224.1"/>
    <property type="molecule type" value="Genomic_DNA"/>
</dbReference>
<dbReference type="SUPFAM" id="SSF55831">
    <property type="entry name" value="Thymidylate synthase/dCMP hydroxymethylase"/>
    <property type="match status" value="1"/>
</dbReference>
<dbReference type="InterPro" id="IPR045097">
    <property type="entry name" value="Thymidate_synth/dCMP_Mease"/>
</dbReference>
<keyword evidence="1" id="KW-0489">Methyltransferase</keyword>
<dbReference type="GO" id="GO:0032259">
    <property type="term" value="P:methylation"/>
    <property type="evidence" value="ECO:0007669"/>
    <property type="project" value="UniProtKB-KW"/>
</dbReference>
<dbReference type="Pfam" id="PF04208">
    <property type="entry name" value="MtrA"/>
    <property type="match status" value="1"/>
</dbReference>
<dbReference type="Gene3D" id="3.30.572.10">
    <property type="entry name" value="Thymidylate synthase/dCMP hydroxymethylase domain"/>
    <property type="match status" value="1"/>
</dbReference>
<evidence type="ECO:0000313" key="5">
    <source>
        <dbReference type="EMBL" id="PWU23224.1"/>
    </source>
</evidence>
<sequence>MPIDLDTWPLFYKDVLKVKNPKHHLAICCLWTERQAVEGLLKDVEYNTIGNLYSAQGINAMIRNIFANPHIRVILIWGAEMSLSGHSLLMFSQKGVDADRKIIAARGEIEPEIPDDIIKEFQEMVAVVDMRGRNAVDFIAKAKELSAKSIEPFAKKSRTFPRSEPQVRLLPSEQTGFRVSSPKVATTWLKLLNEISKYGRPKHTRYSKDNSLKEILNLTAVITDENPEDIYFPQYLPFARVELEAYYAEIMTSRQIPGVAYNYGKRLRVDLGVDQIQQMKELLKNRPDSKKMVAITIDPVRDWGEVNQGDTPCLVMVLGSVQDDKFFLTCHFRSQDMVHGWPRNTFALRKLQKDIADSANMKMGPLTMITHSAHMYADDFGLVDNLLMSHYEKELGFTPQVHFEFDARGNVIVEVIDEQDSQVYQYWSKRYESEAVPMAIERMLKKVPQGKLIRATIFEPNGGPAIKCFEGRTAQEVAWQITDWKYLTDPGHLMYVGLELQKAEEAIKARKSYEQDPA</sequence>
<reference evidence="5 6" key="1">
    <citation type="submission" date="2018-02" db="EMBL/GenBank/DDBJ databases">
        <title>Genomic Reconstructions from Amazon Rainforest and Pasture Soil Reveal Novel Insights into the Physiology of Candidate Phyla in Tropical Sites.</title>
        <authorList>
            <person name="Kroeger M.E."/>
            <person name="Delmont T."/>
            <person name="Eren A.M."/>
            <person name="Guo J."/>
            <person name="Meyer K.M."/>
            <person name="Khan K."/>
            <person name="Rodrigues J.L.M."/>
            <person name="Bohannan B.J.M."/>
            <person name="Tringe S."/>
            <person name="Borges C.D."/>
            <person name="Tiedje J."/>
            <person name="Tsai S.M."/>
            <person name="Nusslein K."/>
        </authorList>
    </citation>
    <scope>NUCLEOTIDE SEQUENCE [LARGE SCALE GENOMIC DNA]</scope>
    <source>
        <strain evidence="5">Amazon FNV 2010 28 9</strain>
    </source>
</reference>
<gene>
    <name evidence="5" type="ORF">C5B42_03610</name>
</gene>
<comment type="caution">
    <text evidence="5">The sequence shown here is derived from an EMBL/GenBank/DDBJ whole genome shotgun (WGS) entry which is preliminary data.</text>
</comment>
<keyword evidence="2" id="KW-0808">Transferase</keyword>
<dbReference type="GO" id="GO:0004799">
    <property type="term" value="F:thymidylate synthase activity"/>
    <property type="evidence" value="ECO:0007669"/>
    <property type="project" value="TreeGrafter"/>
</dbReference>
<evidence type="ECO:0000259" key="3">
    <source>
        <dbReference type="Pfam" id="PF00303"/>
    </source>
</evidence>
<name>A0A317JNB2_9BACT</name>
<dbReference type="Pfam" id="PF00303">
    <property type="entry name" value="Thymidylat_synt"/>
    <property type="match status" value="1"/>
</dbReference>
<dbReference type="Proteomes" id="UP000246104">
    <property type="component" value="Unassembled WGS sequence"/>
</dbReference>
<accession>A0A317JNB2</accession>
<dbReference type="InterPro" id="IPR036926">
    <property type="entry name" value="Thymidate_synth/dCMP_Mease_sf"/>
</dbReference>
<dbReference type="Pfam" id="PF14251">
    <property type="entry name" value="PterinBD-DUF4346"/>
    <property type="match status" value="1"/>
</dbReference>
<dbReference type="PANTHER" id="PTHR11548">
    <property type="entry name" value="THYMIDYLATE SYNTHASE 1"/>
    <property type="match status" value="1"/>
</dbReference>
<dbReference type="GO" id="GO:0005829">
    <property type="term" value="C:cytosol"/>
    <property type="evidence" value="ECO:0007669"/>
    <property type="project" value="TreeGrafter"/>
</dbReference>
<evidence type="ECO:0000313" key="6">
    <source>
        <dbReference type="Proteomes" id="UP000246104"/>
    </source>
</evidence>
<evidence type="ECO:0000256" key="1">
    <source>
        <dbReference type="ARBA" id="ARBA00022603"/>
    </source>
</evidence>
<dbReference type="GO" id="GO:0006231">
    <property type="term" value="P:dTMP biosynthetic process"/>
    <property type="evidence" value="ECO:0007669"/>
    <property type="project" value="TreeGrafter"/>
</dbReference>
<dbReference type="InterPro" id="IPR030688">
    <property type="entry name" value="MeTrfase_MtrA/MtxA"/>
</dbReference>
<proteinExistence type="predicted"/>
<dbReference type="AlphaFoldDB" id="A0A317JNB2"/>
<feature type="domain" description="Thymidylate synthase/dCMP hydroxymethylase" evidence="3">
    <location>
        <begin position="263"/>
        <end position="392"/>
    </location>
</feature>
<evidence type="ECO:0000259" key="4">
    <source>
        <dbReference type="Pfam" id="PF14251"/>
    </source>
</evidence>
<organism evidence="5 6">
    <name type="scientific">Candidatus Cerribacteria bacterium 'Amazon FNV 2010 28 9'</name>
    <dbReference type="NCBI Taxonomy" id="2081795"/>
    <lineage>
        <taxon>Bacteria</taxon>
        <taxon>Candidatus Cerribacteria</taxon>
    </lineage>
</organism>
<dbReference type="PANTHER" id="PTHR11548:SF1">
    <property type="entry name" value="THYMIDYLATE SYNTHASE 1"/>
    <property type="match status" value="1"/>
</dbReference>
<dbReference type="InterPro" id="IPR025595">
    <property type="entry name" value="PterinBD-DUF4346"/>
</dbReference>
<feature type="domain" description="DUF4346" evidence="4">
    <location>
        <begin position="406"/>
        <end position="516"/>
    </location>
</feature>